<name>A0ABQ1ELT6_9BACL</name>
<evidence type="ECO:0000256" key="1">
    <source>
        <dbReference type="ARBA" id="ARBA00022475"/>
    </source>
</evidence>
<feature type="chain" id="PRO_5046887906" evidence="7">
    <location>
        <begin position="22"/>
        <end position="511"/>
    </location>
</feature>
<keyword evidence="3" id="KW-0472">Membrane</keyword>
<dbReference type="PANTHER" id="PTHR43649:SF33">
    <property type="entry name" value="POLYGALACTURONAN_RHAMNOGALACTURONAN-BINDING PROTEIN YTCQ"/>
    <property type="match status" value="1"/>
</dbReference>
<dbReference type="Gene3D" id="3.40.190.10">
    <property type="entry name" value="Periplasmic binding protein-like II"/>
    <property type="match status" value="2"/>
</dbReference>
<accession>A0ABQ1ELT6</accession>
<dbReference type="InterPro" id="IPR006059">
    <property type="entry name" value="SBP"/>
</dbReference>
<feature type="compositionally biased region" description="Polar residues" evidence="6">
    <location>
        <begin position="26"/>
        <end position="43"/>
    </location>
</feature>
<evidence type="ECO:0000313" key="8">
    <source>
        <dbReference type="EMBL" id="GFZ77570.1"/>
    </source>
</evidence>
<feature type="signal peptide" evidence="7">
    <location>
        <begin position="1"/>
        <end position="21"/>
    </location>
</feature>
<dbReference type="RefSeq" id="WP_189011666.1">
    <property type="nucleotide sequence ID" value="NZ_BMHE01000009.1"/>
</dbReference>
<evidence type="ECO:0000256" key="2">
    <source>
        <dbReference type="ARBA" id="ARBA00022729"/>
    </source>
</evidence>
<evidence type="ECO:0000256" key="5">
    <source>
        <dbReference type="ARBA" id="ARBA00023288"/>
    </source>
</evidence>
<evidence type="ECO:0000256" key="3">
    <source>
        <dbReference type="ARBA" id="ARBA00023136"/>
    </source>
</evidence>
<dbReference type="PROSITE" id="PS51257">
    <property type="entry name" value="PROKAR_LIPOPROTEIN"/>
    <property type="match status" value="1"/>
</dbReference>
<keyword evidence="5" id="KW-0449">Lipoprotein</keyword>
<reference evidence="9" key="1">
    <citation type="journal article" date="2019" name="Int. J. Syst. Evol. Microbiol.">
        <title>The Global Catalogue of Microorganisms (GCM) 10K type strain sequencing project: providing services to taxonomists for standard genome sequencing and annotation.</title>
        <authorList>
            <consortium name="The Broad Institute Genomics Platform"/>
            <consortium name="The Broad Institute Genome Sequencing Center for Infectious Disease"/>
            <person name="Wu L."/>
            <person name="Ma J."/>
        </authorList>
    </citation>
    <scope>NUCLEOTIDE SEQUENCE [LARGE SCALE GENOMIC DNA]</scope>
    <source>
        <strain evidence="9">CGMCC 1.15043</strain>
    </source>
</reference>
<sequence length="511" mass="57853">MKQMRKSTLVLSVIASSLLMATACSSETGKGTDKATTQPNTASDAAASKLPEPATLRVFTENQTAWPAKADWGTWKWVKEETNITVKQELATGPESLSLSVSSGDMPDVLSVFPNEVQKFGPQGAFLDLSKYMDKMPNVKAYLKANPDIRERITMPGGEIYSIINDGAGAGSQMVWFYREDIFKKNNLQVPKTWDELYETSKKLKELYPDSYPFVFRHGIATLDTFSPSFGFYPSFYQDPKTGKMDYGMKQPAAKSMITYLNKFQKDKLIPPDWLTMDYKAWTQFMSSNKSFITVQFIGQIEIMNNQLKEGNLKFMAPPVGVGTQPYLPRGGTEEFGFAVASKTTKQDAALRYLDYIYSEKGKDIQSWGKEGETYTIEGGKRKFKPVYKEANDLRRESGIQTAGTYGWFDFNAWLALVKESEQFSYQEAPKYRFPTYNRMPVLTQEEAASIAVPGDQLFKFYTSSLSKFILGETPLTEWDKFTQDLDKYDLKKMLSTYQTALDRQKANASK</sequence>
<dbReference type="Pfam" id="PF01547">
    <property type="entry name" value="SBP_bac_1"/>
    <property type="match status" value="1"/>
</dbReference>
<keyword evidence="4" id="KW-0564">Palmitate</keyword>
<evidence type="ECO:0000256" key="4">
    <source>
        <dbReference type="ARBA" id="ARBA00023139"/>
    </source>
</evidence>
<organism evidence="8 9">
    <name type="scientific">Paenibacillus marchantiophytorum</name>
    <dbReference type="NCBI Taxonomy" id="1619310"/>
    <lineage>
        <taxon>Bacteria</taxon>
        <taxon>Bacillati</taxon>
        <taxon>Bacillota</taxon>
        <taxon>Bacilli</taxon>
        <taxon>Bacillales</taxon>
        <taxon>Paenibacillaceae</taxon>
        <taxon>Paenibacillus</taxon>
    </lineage>
</organism>
<dbReference type="InterPro" id="IPR050490">
    <property type="entry name" value="Bact_solute-bd_prot1"/>
</dbReference>
<feature type="region of interest" description="Disordered" evidence="6">
    <location>
        <begin position="26"/>
        <end position="49"/>
    </location>
</feature>
<gene>
    <name evidence="8" type="ORF">GCM10008018_23920</name>
</gene>
<evidence type="ECO:0000256" key="6">
    <source>
        <dbReference type="SAM" id="MobiDB-lite"/>
    </source>
</evidence>
<keyword evidence="1" id="KW-1003">Cell membrane</keyword>
<evidence type="ECO:0000313" key="9">
    <source>
        <dbReference type="Proteomes" id="UP000615455"/>
    </source>
</evidence>
<dbReference type="Proteomes" id="UP000615455">
    <property type="component" value="Unassembled WGS sequence"/>
</dbReference>
<dbReference type="EMBL" id="BMHE01000009">
    <property type="protein sequence ID" value="GFZ77570.1"/>
    <property type="molecule type" value="Genomic_DNA"/>
</dbReference>
<comment type="caution">
    <text evidence="8">The sequence shown here is derived from an EMBL/GenBank/DDBJ whole genome shotgun (WGS) entry which is preliminary data.</text>
</comment>
<protein>
    <submittedName>
        <fullName evidence="8">ABC transporter substrate-binding protein</fullName>
    </submittedName>
</protein>
<evidence type="ECO:0000256" key="7">
    <source>
        <dbReference type="SAM" id="SignalP"/>
    </source>
</evidence>
<keyword evidence="2 7" id="KW-0732">Signal</keyword>
<proteinExistence type="predicted"/>
<dbReference type="PANTHER" id="PTHR43649">
    <property type="entry name" value="ARABINOSE-BINDING PROTEIN-RELATED"/>
    <property type="match status" value="1"/>
</dbReference>
<dbReference type="SUPFAM" id="SSF53850">
    <property type="entry name" value="Periplasmic binding protein-like II"/>
    <property type="match status" value="1"/>
</dbReference>
<keyword evidence="9" id="KW-1185">Reference proteome</keyword>